<comment type="caution">
    <text evidence="1">The sequence shown here is derived from an EMBL/GenBank/DDBJ whole genome shotgun (WGS) entry which is preliminary data.</text>
</comment>
<evidence type="ECO:0000313" key="1">
    <source>
        <dbReference type="EMBL" id="CAG7786400.1"/>
    </source>
</evidence>
<feature type="non-terminal residue" evidence="1">
    <location>
        <position position="17"/>
    </location>
</feature>
<dbReference type="AlphaFoldDB" id="A0A8J2PGS8"/>
<evidence type="ECO:0000313" key="2">
    <source>
        <dbReference type="Proteomes" id="UP000708208"/>
    </source>
</evidence>
<sequence>MKTIPSEVEAELIATKK</sequence>
<organism evidence="1 2">
    <name type="scientific">Allacma fusca</name>
    <dbReference type="NCBI Taxonomy" id="39272"/>
    <lineage>
        <taxon>Eukaryota</taxon>
        <taxon>Metazoa</taxon>
        <taxon>Ecdysozoa</taxon>
        <taxon>Arthropoda</taxon>
        <taxon>Hexapoda</taxon>
        <taxon>Collembola</taxon>
        <taxon>Symphypleona</taxon>
        <taxon>Sminthuridae</taxon>
        <taxon>Allacma</taxon>
    </lineage>
</organism>
<dbReference type="EMBL" id="CAJVCH010317202">
    <property type="protein sequence ID" value="CAG7786400.1"/>
    <property type="molecule type" value="Genomic_DNA"/>
</dbReference>
<keyword evidence="2" id="KW-1185">Reference proteome</keyword>
<accession>A0A8J2PGS8</accession>
<gene>
    <name evidence="1" type="ORF">AFUS01_LOCUS24969</name>
</gene>
<dbReference type="Proteomes" id="UP000708208">
    <property type="component" value="Unassembled WGS sequence"/>
</dbReference>
<proteinExistence type="predicted"/>
<protein>
    <submittedName>
        <fullName evidence="1">Uncharacterized protein</fullName>
    </submittedName>
</protein>
<reference evidence="1" key="1">
    <citation type="submission" date="2021-06" db="EMBL/GenBank/DDBJ databases">
        <authorList>
            <person name="Hodson N. C."/>
            <person name="Mongue J. A."/>
            <person name="Jaron S. K."/>
        </authorList>
    </citation>
    <scope>NUCLEOTIDE SEQUENCE</scope>
</reference>
<name>A0A8J2PGS8_9HEXA</name>